<dbReference type="SUPFAM" id="SSF47459">
    <property type="entry name" value="HLH, helix-loop-helix DNA-binding domain"/>
    <property type="match status" value="1"/>
</dbReference>
<dbReference type="Pfam" id="PF00010">
    <property type="entry name" value="HLH"/>
    <property type="match status" value="1"/>
</dbReference>
<evidence type="ECO:0000313" key="8">
    <source>
        <dbReference type="RefSeq" id="XP_022247552.1"/>
    </source>
</evidence>
<evidence type="ECO:0000313" key="7">
    <source>
        <dbReference type="Proteomes" id="UP000694941"/>
    </source>
</evidence>
<evidence type="ECO:0000256" key="1">
    <source>
        <dbReference type="ARBA" id="ARBA00004123"/>
    </source>
</evidence>
<gene>
    <name evidence="8" type="primary">LOC111086943</name>
</gene>
<name>A0ABM1SV96_LIMPO</name>
<dbReference type="RefSeq" id="XP_022247552.1">
    <property type="nucleotide sequence ID" value="XM_022391844.1"/>
</dbReference>
<dbReference type="PANTHER" id="PTHR15741:SF37">
    <property type="entry name" value="LD38259P"/>
    <property type="match status" value="1"/>
</dbReference>
<keyword evidence="4" id="KW-0804">Transcription</keyword>
<reference evidence="8" key="1">
    <citation type="submission" date="2025-08" db="UniProtKB">
        <authorList>
            <consortium name="RefSeq"/>
        </authorList>
    </citation>
    <scope>IDENTIFICATION</scope>
    <source>
        <tissue evidence="8">Muscle</tissue>
    </source>
</reference>
<dbReference type="GeneID" id="111086943"/>
<evidence type="ECO:0000256" key="3">
    <source>
        <dbReference type="ARBA" id="ARBA00023125"/>
    </source>
</evidence>
<organism evidence="7 8">
    <name type="scientific">Limulus polyphemus</name>
    <name type="common">Atlantic horseshoe crab</name>
    <dbReference type="NCBI Taxonomy" id="6850"/>
    <lineage>
        <taxon>Eukaryota</taxon>
        <taxon>Metazoa</taxon>
        <taxon>Ecdysozoa</taxon>
        <taxon>Arthropoda</taxon>
        <taxon>Chelicerata</taxon>
        <taxon>Merostomata</taxon>
        <taxon>Xiphosura</taxon>
        <taxon>Limulidae</taxon>
        <taxon>Limulus</taxon>
    </lineage>
</organism>
<dbReference type="Proteomes" id="UP000694941">
    <property type="component" value="Unplaced"/>
</dbReference>
<dbReference type="Gene3D" id="4.10.280.10">
    <property type="entry name" value="Helix-loop-helix DNA-binding domain"/>
    <property type="match status" value="1"/>
</dbReference>
<sequence length="491" mass="53887">MYSSSDPHNAALELIHDINQITEQKPLLQDPVSGFSSSVVSFPHGQQLVSSEYMPPFSMLSRHSQQGTTLTPSVESLTCNNTPQSLQNLGLLSSTLIPKELSLAQYSFDNKTVVLPGMTNLHSQSSSTKLLDKLLNKMCNQCVTKPIKSNHCRDIINDCTQAQPSKKTDIFNTSTIGNIHQEAQFAIPKHIPNHQLFPKLSPTVSTDIALSYPIAAQNELHTSSNVDTFLPDNNNTTSSSIVSQNVLLTTNVTPKNAIIHPACKHRNSCFTSYAFDSGVITNSASKNLYLTKLLASGSKKLSDTQPEAKDLTIGNTKPNITVLSSGPSSTALSPQTFFLPSVAFTKAVAVSDCQRNLLVGAASQALTGQPSTSKLPQSSICINSSKNSARKLSSTVNLDKDEWKRVNMYHKPGIQCSKNCMKHNALFLSCLKSFMDHRVKYKEHRQVNHINAEQKRRCDIKYGFDTLRELIPSLNHHSHSKFSKATTTEGC</sequence>
<dbReference type="PANTHER" id="PTHR15741">
    <property type="entry name" value="BASIC HELIX-LOOP-HELIX ZIP TRANSCRIPTION FACTOR"/>
    <property type="match status" value="1"/>
</dbReference>
<evidence type="ECO:0000259" key="6">
    <source>
        <dbReference type="PROSITE" id="PS50888"/>
    </source>
</evidence>
<dbReference type="InterPro" id="IPR052207">
    <property type="entry name" value="Max-like/E-box_TFs"/>
</dbReference>
<keyword evidence="7" id="KW-1185">Reference proteome</keyword>
<keyword evidence="2" id="KW-0805">Transcription regulation</keyword>
<dbReference type="PROSITE" id="PS50888">
    <property type="entry name" value="BHLH"/>
    <property type="match status" value="1"/>
</dbReference>
<keyword evidence="3" id="KW-0238">DNA-binding</keyword>
<dbReference type="InterPro" id="IPR011598">
    <property type="entry name" value="bHLH_dom"/>
</dbReference>
<evidence type="ECO:0000256" key="5">
    <source>
        <dbReference type="ARBA" id="ARBA00023242"/>
    </source>
</evidence>
<evidence type="ECO:0000256" key="4">
    <source>
        <dbReference type="ARBA" id="ARBA00023163"/>
    </source>
</evidence>
<keyword evidence="5" id="KW-0539">Nucleus</keyword>
<evidence type="ECO:0000256" key="2">
    <source>
        <dbReference type="ARBA" id="ARBA00023015"/>
    </source>
</evidence>
<dbReference type="CDD" id="cd11405">
    <property type="entry name" value="bHLHzip_MLXIP_like"/>
    <property type="match status" value="1"/>
</dbReference>
<accession>A0ABM1SV96</accession>
<proteinExistence type="predicted"/>
<protein>
    <submittedName>
        <fullName evidence="8">Uncharacterized protein LOC111086943 isoform X1</fullName>
    </submittedName>
</protein>
<feature type="domain" description="BHLH" evidence="6">
    <location>
        <begin position="444"/>
        <end position="491"/>
    </location>
</feature>
<dbReference type="InterPro" id="IPR036638">
    <property type="entry name" value="HLH_DNA-bd_sf"/>
</dbReference>
<comment type="subcellular location">
    <subcellularLocation>
        <location evidence="1">Nucleus</location>
    </subcellularLocation>
</comment>